<comment type="caution">
    <text evidence="2">The sequence shown here is derived from an EMBL/GenBank/DDBJ whole genome shotgun (WGS) entry which is preliminary data.</text>
</comment>
<evidence type="ECO:0000256" key="1">
    <source>
        <dbReference type="SAM" id="MobiDB-lite"/>
    </source>
</evidence>
<accession>A0A5N5TCA6</accession>
<evidence type="ECO:0000313" key="3">
    <source>
        <dbReference type="Proteomes" id="UP000326759"/>
    </source>
</evidence>
<protein>
    <submittedName>
        <fullName evidence="2">Uncharacterized protein</fullName>
    </submittedName>
</protein>
<organism evidence="2 3">
    <name type="scientific">Armadillidium nasatum</name>
    <dbReference type="NCBI Taxonomy" id="96803"/>
    <lineage>
        <taxon>Eukaryota</taxon>
        <taxon>Metazoa</taxon>
        <taxon>Ecdysozoa</taxon>
        <taxon>Arthropoda</taxon>
        <taxon>Crustacea</taxon>
        <taxon>Multicrustacea</taxon>
        <taxon>Malacostraca</taxon>
        <taxon>Eumalacostraca</taxon>
        <taxon>Peracarida</taxon>
        <taxon>Isopoda</taxon>
        <taxon>Oniscidea</taxon>
        <taxon>Crinocheta</taxon>
        <taxon>Armadillidiidae</taxon>
        <taxon>Armadillidium</taxon>
    </lineage>
</organism>
<proteinExistence type="predicted"/>
<feature type="region of interest" description="Disordered" evidence="1">
    <location>
        <begin position="1"/>
        <end position="34"/>
    </location>
</feature>
<evidence type="ECO:0000313" key="2">
    <source>
        <dbReference type="EMBL" id="KAB7504142.1"/>
    </source>
</evidence>
<dbReference type="AlphaFoldDB" id="A0A5N5TCA6"/>
<dbReference type="EMBL" id="SEYY01003699">
    <property type="protein sequence ID" value="KAB7504142.1"/>
    <property type="molecule type" value="Genomic_DNA"/>
</dbReference>
<gene>
    <name evidence="2" type="ORF">Anas_12111</name>
</gene>
<dbReference type="Proteomes" id="UP000326759">
    <property type="component" value="Unassembled WGS sequence"/>
</dbReference>
<feature type="compositionally biased region" description="Basic and acidic residues" evidence="1">
    <location>
        <begin position="16"/>
        <end position="26"/>
    </location>
</feature>
<sequence length="97" mass="10812">MGRRKITVENTSESEIEIRKKDKKNSDTVTTTDSTVLGRQTRAKTMCENIASKNSDKGTATHDYAKGPEADIHPIIVSSEEVTLLRARKLNYSLCLD</sequence>
<name>A0A5N5TCA6_9CRUS</name>
<reference evidence="2 3" key="1">
    <citation type="journal article" date="2019" name="PLoS Biol.">
        <title>Sex chromosomes control vertical transmission of feminizing Wolbachia symbionts in an isopod.</title>
        <authorList>
            <person name="Becking T."/>
            <person name="Chebbi M.A."/>
            <person name="Giraud I."/>
            <person name="Moumen B."/>
            <person name="Laverre T."/>
            <person name="Caubet Y."/>
            <person name="Peccoud J."/>
            <person name="Gilbert C."/>
            <person name="Cordaux R."/>
        </authorList>
    </citation>
    <scope>NUCLEOTIDE SEQUENCE [LARGE SCALE GENOMIC DNA]</scope>
    <source>
        <strain evidence="2">ANa2</strain>
        <tissue evidence="2">Whole body excluding digestive tract and cuticle</tissue>
    </source>
</reference>
<keyword evidence="3" id="KW-1185">Reference proteome</keyword>